<feature type="transmembrane region" description="Helical" evidence="1">
    <location>
        <begin position="125"/>
        <end position="145"/>
    </location>
</feature>
<proteinExistence type="predicted"/>
<keyword evidence="1" id="KW-1133">Transmembrane helix</keyword>
<gene>
    <name evidence="2" type="ORF">IAA21_01595</name>
</gene>
<accession>A0A9D2ISB9</accession>
<feature type="transmembrane region" description="Helical" evidence="1">
    <location>
        <begin position="53"/>
        <end position="74"/>
    </location>
</feature>
<sequence>MDEKKWNREIGYGKIRDDIESRISRLILWGITLGSLAEMLFCVWACIEKYRPQAAAAAGLGFVSFIAGGTALAACRAPLTKIREKDAVVVENGSFVFGGNVFLAAASTALSILTVYLALEEVWGGIAVMGSMEILGKLCALFYLVSCWNQRIILWPDGTLLYSSVTGRERRIRVAQIGKLEMSISSRRDDDIFTIRVIDREGKKRFTFDNTMENYDILYEKMEEFSVPIEGRTWTKRGITLEELYERKCLYSRDTKEAAEQRHIDILKKLVWVLTALLVVCCGIFHFVLPIWIPRKYCLFLASLLPLCSYLLGFRFPQIIVTDTPRRTDETWERTHVVLPLYFFLLILINGIGIVYFILADYYIADVGKLVFFCIVLSLVFIIPAILRIPPLLRNPDHVFTTGAIAAFLGVGLALSITLLSMGKGAAYPARIADTRTKEAESRTIYYVDVVLEDGKTVEIDAPIRIYTLAAGGFPLTLKEWEGVFGIRFFNLYEEE</sequence>
<dbReference type="AlphaFoldDB" id="A0A9D2ISB9"/>
<evidence type="ECO:0000256" key="1">
    <source>
        <dbReference type="SAM" id="Phobius"/>
    </source>
</evidence>
<comment type="caution">
    <text evidence="2">The sequence shown here is derived from an EMBL/GenBank/DDBJ whole genome shotgun (WGS) entry which is preliminary data.</text>
</comment>
<feature type="transmembrane region" description="Helical" evidence="1">
    <location>
        <begin position="370"/>
        <end position="387"/>
    </location>
</feature>
<feature type="transmembrane region" description="Helical" evidence="1">
    <location>
        <begin position="26"/>
        <end position="47"/>
    </location>
</feature>
<evidence type="ECO:0000313" key="3">
    <source>
        <dbReference type="Proteomes" id="UP000824041"/>
    </source>
</evidence>
<name>A0A9D2ISB9_9FIRM</name>
<feature type="transmembrane region" description="Helical" evidence="1">
    <location>
        <begin position="270"/>
        <end position="293"/>
    </location>
</feature>
<keyword evidence="1" id="KW-0472">Membrane</keyword>
<reference evidence="2" key="1">
    <citation type="journal article" date="2021" name="PeerJ">
        <title>Extensive microbial diversity within the chicken gut microbiome revealed by metagenomics and culture.</title>
        <authorList>
            <person name="Gilroy R."/>
            <person name="Ravi A."/>
            <person name="Getino M."/>
            <person name="Pursley I."/>
            <person name="Horton D.L."/>
            <person name="Alikhan N.F."/>
            <person name="Baker D."/>
            <person name="Gharbi K."/>
            <person name="Hall N."/>
            <person name="Watson M."/>
            <person name="Adriaenssens E.M."/>
            <person name="Foster-Nyarko E."/>
            <person name="Jarju S."/>
            <person name="Secka A."/>
            <person name="Antonio M."/>
            <person name="Oren A."/>
            <person name="Chaudhuri R.R."/>
            <person name="La Ragione R."/>
            <person name="Hildebrand F."/>
            <person name="Pallen M.J."/>
        </authorList>
    </citation>
    <scope>NUCLEOTIDE SEQUENCE</scope>
    <source>
        <strain evidence="2">14324</strain>
    </source>
</reference>
<evidence type="ECO:0000313" key="2">
    <source>
        <dbReference type="EMBL" id="HIZ21479.1"/>
    </source>
</evidence>
<feature type="transmembrane region" description="Helical" evidence="1">
    <location>
        <begin position="337"/>
        <end position="358"/>
    </location>
</feature>
<organism evidence="2 3">
    <name type="scientific">Candidatus Blautia faecigallinarum</name>
    <dbReference type="NCBI Taxonomy" id="2838488"/>
    <lineage>
        <taxon>Bacteria</taxon>
        <taxon>Bacillati</taxon>
        <taxon>Bacillota</taxon>
        <taxon>Clostridia</taxon>
        <taxon>Lachnospirales</taxon>
        <taxon>Lachnospiraceae</taxon>
        <taxon>Blautia</taxon>
    </lineage>
</organism>
<keyword evidence="1" id="KW-0812">Transmembrane</keyword>
<dbReference type="Proteomes" id="UP000824041">
    <property type="component" value="Unassembled WGS sequence"/>
</dbReference>
<protein>
    <submittedName>
        <fullName evidence="2">Uncharacterized protein</fullName>
    </submittedName>
</protein>
<dbReference type="EMBL" id="DXBU01000017">
    <property type="protein sequence ID" value="HIZ21479.1"/>
    <property type="molecule type" value="Genomic_DNA"/>
</dbReference>
<feature type="transmembrane region" description="Helical" evidence="1">
    <location>
        <begin position="399"/>
        <end position="422"/>
    </location>
</feature>
<feature type="transmembrane region" description="Helical" evidence="1">
    <location>
        <begin position="95"/>
        <end position="119"/>
    </location>
</feature>
<reference evidence="2" key="2">
    <citation type="submission" date="2021-04" db="EMBL/GenBank/DDBJ databases">
        <authorList>
            <person name="Gilroy R."/>
        </authorList>
    </citation>
    <scope>NUCLEOTIDE SEQUENCE</scope>
    <source>
        <strain evidence="2">14324</strain>
    </source>
</reference>